<organism evidence="1 2">
    <name type="scientific">Malus baccata</name>
    <name type="common">Siberian crab apple</name>
    <name type="synonym">Pyrus baccata</name>
    <dbReference type="NCBI Taxonomy" id="106549"/>
    <lineage>
        <taxon>Eukaryota</taxon>
        <taxon>Viridiplantae</taxon>
        <taxon>Streptophyta</taxon>
        <taxon>Embryophyta</taxon>
        <taxon>Tracheophyta</taxon>
        <taxon>Spermatophyta</taxon>
        <taxon>Magnoliopsida</taxon>
        <taxon>eudicotyledons</taxon>
        <taxon>Gunneridae</taxon>
        <taxon>Pentapetalae</taxon>
        <taxon>rosids</taxon>
        <taxon>fabids</taxon>
        <taxon>Rosales</taxon>
        <taxon>Rosaceae</taxon>
        <taxon>Amygdaloideae</taxon>
        <taxon>Maleae</taxon>
        <taxon>Malus</taxon>
    </lineage>
</organism>
<sequence>MVTDTYSMMSDMSMRSLKSGEYNEDLSMLIREQRRQHEAREKELNIYRSGSAPPTVEGSLNAVGGLFEASSLSGFMKNDSKGFATEEELRADPAYVNYYYSNVNLNPRLPPPLLSKEDWRFAQRLQGGGGVSAVGDRRIGGRSGGEGSLFSVQPGIGGNEENGVAARKGAAEWGGDGLIGLPGLGLGSRRKSIAEIIQVSVSKVCFFNGLYDSLLS</sequence>
<dbReference type="Proteomes" id="UP000315295">
    <property type="component" value="Unassembled WGS sequence"/>
</dbReference>
<dbReference type="AlphaFoldDB" id="A0A540K3V4"/>
<reference evidence="1 2" key="1">
    <citation type="journal article" date="2019" name="G3 (Bethesda)">
        <title>Sequencing of a Wild Apple (Malus baccata) Genome Unravels the Differences Between Cultivated and Wild Apple Species Regarding Disease Resistance and Cold Tolerance.</title>
        <authorList>
            <person name="Chen X."/>
        </authorList>
    </citation>
    <scope>NUCLEOTIDE SEQUENCE [LARGE SCALE GENOMIC DNA]</scope>
    <source>
        <strain evidence="2">cv. Shandingzi</strain>
        <tissue evidence="1">Leaves</tissue>
    </source>
</reference>
<dbReference type="EMBL" id="VIEB01007293">
    <property type="protein sequence ID" value="TQD68895.1"/>
    <property type="molecule type" value="Genomic_DNA"/>
</dbReference>
<evidence type="ECO:0000313" key="2">
    <source>
        <dbReference type="Proteomes" id="UP000315295"/>
    </source>
</evidence>
<protein>
    <recommendedName>
        <fullName evidence="3">Nucleic acid binding NABP domain-containing protein</fullName>
    </recommendedName>
</protein>
<name>A0A540K3V4_MALBA</name>
<evidence type="ECO:0000313" key="1">
    <source>
        <dbReference type="EMBL" id="TQD68895.1"/>
    </source>
</evidence>
<evidence type="ECO:0008006" key="3">
    <source>
        <dbReference type="Google" id="ProtNLM"/>
    </source>
</evidence>
<accession>A0A540K3V4</accession>
<comment type="caution">
    <text evidence="1">The sequence shown here is derived from an EMBL/GenBank/DDBJ whole genome shotgun (WGS) entry which is preliminary data.</text>
</comment>
<dbReference type="STRING" id="106549.A0A540K3V4"/>
<keyword evidence="2" id="KW-1185">Reference proteome</keyword>
<gene>
    <name evidence="1" type="ORF">C1H46_045572</name>
</gene>
<proteinExistence type="predicted"/>